<feature type="transmembrane region" description="Helical" evidence="1">
    <location>
        <begin position="12"/>
        <end position="33"/>
    </location>
</feature>
<dbReference type="RefSeq" id="WP_121975754.1">
    <property type="nucleotide sequence ID" value="NZ_OOGT01000270.1"/>
</dbReference>
<keyword evidence="1" id="KW-0812">Transmembrane</keyword>
<name>A0A2U3N3W1_9GAMM</name>
<protein>
    <recommendedName>
        <fullName evidence="4">DUF1705 domain-containing protein</fullName>
    </recommendedName>
</protein>
<accession>A0A2U3N3W1</accession>
<gene>
    <name evidence="2" type="ORF">KPC_3539</name>
</gene>
<sequence length="105" mass="11910">MKLQPNISKTLIYSFLFAVGGCPTIAMWLIAGQTQDQELLLTAFISLTVLTACILVPLILIQNTFLLVKRNSITIEDKVKPLSIAYLVLNVLCLIYWLLYYFELI</sequence>
<organism evidence="2 3">
    <name type="scientific">Acinetobacter stercoris</name>
    <dbReference type="NCBI Taxonomy" id="2126983"/>
    <lineage>
        <taxon>Bacteria</taxon>
        <taxon>Pseudomonadati</taxon>
        <taxon>Pseudomonadota</taxon>
        <taxon>Gammaproteobacteria</taxon>
        <taxon>Moraxellales</taxon>
        <taxon>Moraxellaceae</taxon>
        <taxon>Acinetobacter</taxon>
    </lineage>
</organism>
<dbReference type="InParanoid" id="A0A2U3N3W1"/>
<keyword evidence="1" id="KW-0472">Membrane</keyword>
<keyword evidence="3" id="KW-1185">Reference proteome</keyword>
<evidence type="ECO:0008006" key="4">
    <source>
        <dbReference type="Google" id="ProtNLM"/>
    </source>
</evidence>
<dbReference type="OrthoDB" id="6711686at2"/>
<evidence type="ECO:0000313" key="2">
    <source>
        <dbReference type="EMBL" id="SPL72361.1"/>
    </source>
</evidence>
<dbReference type="EMBL" id="OOGT01000270">
    <property type="protein sequence ID" value="SPL72361.1"/>
    <property type="molecule type" value="Genomic_DNA"/>
</dbReference>
<dbReference type="PROSITE" id="PS51257">
    <property type="entry name" value="PROKAR_LIPOPROTEIN"/>
    <property type="match status" value="1"/>
</dbReference>
<dbReference type="AlphaFoldDB" id="A0A2U3N3W1"/>
<evidence type="ECO:0000256" key="1">
    <source>
        <dbReference type="SAM" id="Phobius"/>
    </source>
</evidence>
<evidence type="ECO:0000313" key="3">
    <source>
        <dbReference type="Proteomes" id="UP000245974"/>
    </source>
</evidence>
<proteinExistence type="predicted"/>
<feature type="transmembrane region" description="Helical" evidence="1">
    <location>
        <begin position="82"/>
        <end position="102"/>
    </location>
</feature>
<feature type="transmembrane region" description="Helical" evidence="1">
    <location>
        <begin position="39"/>
        <end position="61"/>
    </location>
</feature>
<reference evidence="3" key="1">
    <citation type="submission" date="2018-03" db="EMBL/GenBank/DDBJ databases">
        <authorList>
            <person name="Blom J."/>
        </authorList>
    </citation>
    <scope>NUCLEOTIDE SEQUENCE [LARGE SCALE GENOMIC DNA]</scope>
    <source>
        <strain evidence="3">KPC-SM-21</strain>
    </source>
</reference>
<dbReference type="Proteomes" id="UP000245974">
    <property type="component" value="Unassembled WGS sequence"/>
</dbReference>
<keyword evidence="1" id="KW-1133">Transmembrane helix</keyword>